<dbReference type="EMBL" id="JABBNB010000010">
    <property type="protein sequence ID" value="NMO01874.1"/>
    <property type="molecule type" value="Genomic_DNA"/>
</dbReference>
<dbReference type="RefSeq" id="WP_170194381.1">
    <property type="nucleotide sequence ID" value="NZ_JABBNB010000010.1"/>
</dbReference>
<name>A0A848KSD7_9ACTN</name>
<gene>
    <name evidence="3" type="ORF">HH308_11700</name>
</gene>
<comment type="caution">
    <text evidence="3">The sequence shown here is derived from an EMBL/GenBank/DDBJ whole genome shotgun (WGS) entry which is preliminary data.</text>
</comment>
<feature type="region of interest" description="Disordered" evidence="1">
    <location>
        <begin position="1"/>
        <end position="29"/>
    </location>
</feature>
<keyword evidence="2" id="KW-0472">Membrane</keyword>
<evidence type="ECO:0000313" key="3">
    <source>
        <dbReference type="EMBL" id="NMO01874.1"/>
    </source>
</evidence>
<evidence type="ECO:0000256" key="2">
    <source>
        <dbReference type="SAM" id="Phobius"/>
    </source>
</evidence>
<dbReference type="AlphaFoldDB" id="A0A848KSD7"/>
<keyword evidence="4" id="KW-1185">Reference proteome</keyword>
<feature type="region of interest" description="Disordered" evidence="1">
    <location>
        <begin position="77"/>
        <end position="160"/>
    </location>
</feature>
<keyword evidence="2" id="KW-1133">Transmembrane helix</keyword>
<feature type="compositionally biased region" description="Polar residues" evidence="1">
    <location>
        <begin position="142"/>
        <end position="160"/>
    </location>
</feature>
<reference evidence="3 4" key="1">
    <citation type="submission" date="2020-04" db="EMBL/GenBank/DDBJ databases">
        <title>Gordonia sp. nov. TBRC 11910.</title>
        <authorList>
            <person name="Suriyachadkun C."/>
        </authorList>
    </citation>
    <scope>NUCLEOTIDE SEQUENCE [LARGE SCALE GENOMIC DNA]</scope>
    <source>
        <strain evidence="3 4">TBRC 11910</strain>
    </source>
</reference>
<proteinExistence type="predicted"/>
<organism evidence="3 4">
    <name type="scientific">Gordonia asplenii</name>
    <dbReference type="NCBI Taxonomy" id="2725283"/>
    <lineage>
        <taxon>Bacteria</taxon>
        <taxon>Bacillati</taxon>
        <taxon>Actinomycetota</taxon>
        <taxon>Actinomycetes</taxon>
        <taxon>Mycobacteriales</taxon>
        <taxon>Gordoniaceae</taxon>
        <taxon>Gordonia</taxon>
    </lineage>
</organism>
<dbReference type="Proteomes" id="UP000550729">
    <property type="component" value="Unassembled WGS sequence"/>
</dbReference>
<protein>
    <submittedName>
        <fullName evidence="3">Uncharacterized protein</fullName>
    </submittedName>
</protein>
<accession>A0A848KSD7</accession>
<feature type="compositionally biased region" description="Low complexity" evidence="1">
    <location>
        <begin position="82"/>
        <end position="129"/>
    </location>
</feature>
<keyword evidence="2" id="KW-0812">Transmembrane</keyword>
<evidence type="ECO:0000313" key="4">
    <source>
        <dbReference type="Proteomes" id="UP000550729"/>
    </source>
</evidence>
<feature type="transmembrane region" description="Helical" evidence="2">
    <location>
        <begin position="38"/>
        <end position="58"/>
    </location>
</feature>
<evidence type="ECO:0000256" key="1">
    <source>
        <dbReference type="SAM" id="MobiDB-lite"/>
    </source>
</evidence>
<sequence length="160" mass="17426">MTTDDDSTEPTDPQPQPQPDPHPHPRSRDFTHIYGTRIRTSTAGMLAAFLGLLVLLGYTTDHYAQIDADNAARELARRPALTQTTDDYTPTSTTSSSRRSSTPRSSSTDVTTTSGDSETESSSTEPSASNNQLPLPSWLFPQGSTPSTRQQTTESQVPQR</sequence>